<organism evidence="1 2">
    <name type="scientific">Panicum miliaceum</name>
    <name type="common">Proso millet</name>
    <name type="synonym">Broomcorn millet</name>
    <dbReference type="NCBI Taxonomy" id="4540"/>
    <lineage>
        <taxon>Eukaryota</taxon>
        <taxon>Viridiplantae</taxon>
        <taxon>Streptophyta</taxon>
        <taxon>Embryophyta</taxon>
        <taxon>Tracheophyta</taxon>
        <taxon>Spermatophyta</taxon>
        <taxon>Magnoliopsida</taxon>
        <taxon>Liliopsida</taxon>
        <taxon>Poales</taxon>
        <taxon>Poaceae</taxon>
        <taxon>PACMAD clade</taxon>
        <taxon>Panicoideae</taxon>
        <taxon>Panicodae</taxon>
        <taxon>Paniceae</taxon>
        <taxon>Panicinae</taxon>
        <taxon>Panicum</taxon>
        <taxon>Panicum sect. Panicum</taxon>
    </lineage>
</organism>
<protein>
    <submittedName>
        <fullName evidence="1">Uncharacterized protein</fullName>
    </submittedName>
</protein>
<dbReference type="AlphaFoldDB" id="A0A3L6RHI2"/>
<evidence type="ECO:0000313" key="2">
    <source>
        <dbReference type="Proteomes" id="UP000275267"/>
    </source>
</evidence>
<dbReference type="EMBL" id="PQIB02000008">
    <property type="protein sequence ID" value="RLN03999.1"/>
    <property type="molecule type" value="Genomic_DNA"/>
</dbReference>
<sequence length="60" mass="6790">MWLRTYNIAVKAASGNNDIMAAYFPVMMSRQGLNCFEGPSSRSINNWKDLCTAFVNHFQA</sequence>
<accession>A0A3L6RHI2</accession>
<reference evidence="2" key="1">
    <citation type="journal article" date="2019" name="Nat. Commun.">
        <title>The genome of broomcorn millet.</title>
        <authorList>
            <person name="Zou C."/>
            <person name="Miki D."/>
            <person name="Li D."/>
            <person name="Tang Q."/>
            <person name="Xiao L."/>
            <person name="Rajput S."/>
            <person name="Deng P."/>
            <person name="Jia W."/>
            <person name="Huang R."/>
            <person name="Zhang M."/>
            <person name="Sun Y."/>
            <person name="Hu J."/>
            <person name="Fu X."/>
            <person name="Schnable P.S."/>
            <person name="Li F."/>
            <person name="Zhang H."/>
            <person name="Feng B."/>
            <person name="Zhu X."/>
            <person name="Liu R."/>
            <person name="Schnable J.C."/>
            <person name="Zhu J.-K."/>
            <person name="Zhang H."/>
        </authorList>
    </citation>
    <scope>NUCLEOTIDE SEQUENCE [LARGE SCALE GENOMIC DNA]</scope>
</reference>
<comment type="caution">
    <text evidence="1">The sequence shown here is derived from an EMBL/GenBank/DDBJ whole genome shotgun (WGS) entry which is preliminary data.</text>
</comment>
<evidence type="ECO:0000313" key="1">
    <source>
        <dbReference type="EMBL" id="RLN03999.1"/>
    </source>
</evidence>
<gene>
    <name evidence="1" type="ORF">C2845_PM13G02950</name>
</gene>
<keyword evidence="2" id="KW-1185">Reference proteome</keyword>
<name>A0A3L6RHI2_PANMI</name>
<proteinExistence type="predicted"/>
<dbReference type="Proteomes" id="UP000275267">
    <property type="component" value="Unassembled WGS sequence"/>
</dbReference>